<evidence type="ECO:0000313" key="2">
    <source>
        <dbReference type="EMBL" id="QDF38361.1"/>
    </source>
</evidence>
<proteinExistence type="predicted"/>
<sequence length="73" mass="7850">MLSPDYQEFANRAPPATRDNTVISGLGTGEVIEITPALLDSHEKQARKRNSLLVAGRKTAFCDAPTVHSVNAT</sequence>
<dbReference type="Proteomes" id="UP000319298">
    <property type="component" value="Chromosome"/>
</dbReference>
<protein>
    <submittedName>
        <fullName evidence="2">Uncharacterized protein</fullName>
    </submittedName>
</protein>
<feature type="region of interest" description="Disordered" evidence="1">
    <location>
        <begin position="1"/>
        <end position="22"/>
    </location>
</feature>
<evidence type="ECO:0000313" key="3">
    <source>
        <dbReference type="Proteomes" id="UP000319298"/>
    </source>
</evidence>
<reference evidence="2 3" key="2">
    <citation type="journal article" date="2020" name="Int. J. Syst. Evol. Microbiol.">
        <title>Description and complete genome sequences of Bradyrhizobium symbiodeficiens sp. nov., a non-symbiotic bacterium associated with legumes native to Canada.</title>
        <authorList>
            <person name="Bromfield E.S.P."/>
            <person name="Cloutier S."/>
            <person name="Nguyen H.D.T."/>
        </authorList>
    </citation>
    <scope>NUCLEOTIDE SEQUENCE [LARGE SCALE GENOMIC DNA]</scope>
    <source>
        <strain evidence="2 3">65S1MB</strain>
    </source>
</reference>
<name>A0ABX5W4Y9_9BRAD</name>
<organism evidence="2 3">
    <name type="scientific">Bradyrhizobium symbiodeficiens</name>
    <dbReference type="NCBI Taxonomy" id="1404367"/>
    <lineage>
        <taxon>Bacteria</taxon>
        <taxon>Pseudomonadati</taxon>
        <taxon>Pseudomonadota</taxon>
        <taxon>Alphaproteobacteria</taxon>
        <taxon>Hyphomicrobiales</taxon>
        <taxon>Nitrobacteraceae</taxon>
        <taxon>Bradyrhizobium</taxon>
    </lineage>
</organism>
<accession>A0ABX5W4Y9</accession>
<keyword evidence="3" id="KW-1185">Reference proteome</keyword>
<gene>
    <name evidence="2" type="ORF">FJN17_12745</name>
</gene>
<dbReference type="EMBL" id="CP041090">
    <property type="protein sequence ID" value="QDF38361.1"/>
    <property type="molecule type" value="Genomic_DNA"/>
</dbReference>
<evidence type="ECO:0000256" key="1">
    <source>
        <dbReference type="SAM" id="MobiDB-lite"/>
    </source>
</evidence>
<dbReference type="RefSeq" id="WP_140479979.1">
    <property type="nucleotide sequence ID" value="NZ_CP041090.2"/>
</dbReference>
<reference evidence="3" key="1">
    <citation type="submission" date="2019-06" db="EMBL/GenBank/DDBJ databases">
        <title>Whole-Genome Sequence of Bradyrhizobium sp. 3 Strain 65S1MB.</title>
        <authorList>
            <person name="Bromfield E.S.P."/>
            <person name="Cloutier S."/>
            <person name="Nguyen H.D.T."/>
        </authorList>
    </citation>
    <scope>NUCLEOTIDE SEQUENCE [LARGE SCALE GENOMIC DNA]</scope>
    <source>
        <strain evidence="3">65S1MB</strain>
    </source>
</reference>